<dbReference type="STRING" id="640938.TR210_1193"/>
<evidence type="ECO:0000256" key="6">
    <source>
        <dbReference type="SAM" id="Phobius"/>
    </source>
</evidence>
<keyword evidence="3 6" id="KW-0812">Transmembrane</keyword>
<keyword evidence="4 6" id="KW-1133">Transmembrane helix</keyword>
<protein>
    <submittedName>
        <fullName evidence="8">Membrane protein involved in the export of O-antigen and teichoic acid</fullName>
    </submittedName>
    <submittedName>
        <fullName evidence="7">Polysaccharide biosynthesis protein</fullName>
    </submittedName>
</protein>
<dbReference type="PANTHER" id="PTHR30250">
    <property type="entry name" value="PST FAMILY PREDICTED COLANIC ACID TRANSPORTER"/>
    <property type="match status" value="1"/>
</dbReference>
<evidence type="ECO:0000313" key="8">
    <source>
        <dbReference type="EMBL" id="SEJ00541.1"/>
    </source>
</evidence>
<keyword evidence="5 6" id="KW-0472">Membrane</keyword>
<sequence>MSRTKNSLINLSVAVVGEVVAVPIGFVARMVFIRTLGAEYLGVNGLFTSILTMLSLVELGIGLAIVFSLYKPLAENDTKKVQAIMQLYKKAYTIIGTVIAVLGIAMTPFLSFLIKDVPDVKNIRFIFLLFVINSAISYFYAYKQNLIIADQRRYVVTIYRYAFFSIVNVLQIVFLYLTKDYVIFLVLRIVCTLLENLLLARSADKLYPFLRQKATERLDSATIQEIKKNTGAMVSQKIGEIVTNSTDNIVIAAMVGTIWVGLYSNYILITTALNGIMGQFFTAITASVGNLGATESKEKLLAVFQKIQFATFWIFGFSSICLFCLINPFIALWVGNEYWLSMGTVLLLVILFYIQGMRRAVLTFREALGLYWYDRYKPLFQGVINLAISVALAPKLGISGVIIGTVISVLTTCFWIEPYFLYKKGFVAPLKSYYYKYAVYTAITVVTGLATGASVGLIPGATLAAFIGKSIVCLSVPNLIFLVMFYRTQEFRYFLLLAKNIVFKKAIKKVG</sequence>
<organism evidence="7 9">
    <name type="scientific">Trichococcus ilyis</name>
    <dbReference type="NCBI Taxonomy" id="640938"/>
    <lineage>
        <taxon>Bacteria</taxon>
        <taxon>Bacillati</taxon>
        <taxon>Bacillota</taxon>
        <taxon>Bacilli</taxon>
        <taxon>Lactobacillales</taxon>
        <taxon>Carnobacteriaceae</taxon>
        <taxon>Trichococcus</taxon>
    </lineage>
</organism>
<reference evidence="8 10" key="2">
    <citation type="submission" date="2016-10" db="EMBL/GenBank/DDBJ databases">
        <authorList>
            <person name="Varghese N."/>
            <person name="Submissions S."/>
        </authorList>
    </citation>
    <scope>NUCLEOTIDE SEQUENCE [LARGE SCALE GENOMIC DNA]</scope>
    <source>
        <strain evidence="8 10">DSM 22150</strain>
    </source>
</reference>
<dbReference type="PANTHER" id="PTHR30250:SF26">
    <property type="entry name" value="PSMA PROTEIN"/>
    <property type="match status" value="1"/>
</dbReference>
<feature type="transmembrane region" description="Helical" evidence="6">
    <location>
        <begin position="338"/>
        <end position="355"/>
    </location>
</feature>
<evidence type="ECO:0000313" key="9">
    <source>
        <dbReference type="Proteomes" id="UP000076878"/>
    </source>
</evidence>
<evidence type="ECO:0000256" key="2">
    <source>
        <dbReference type="ARBA" id="ARBA00022475"/>
    </source>
</evidence>
<feature type="transmembrane region" description="Helical" evidence="6">
    <location>
        <begin position="7"/>
        <end position="26"/>
    </location>
</feature>
<accession>A0A143YNN6</accession>
<dbReference type="Proteomes" id="UP000199280">
    <property type="component" value="Unassembled WGS sequence"/>
</dbReference>
<feature type="transmembrane region" description="Helical" evidence="6">
    <location>
        <begin position="464"/>
        <end position="486"/>
    </location>
</feature>
<evidence type="ECO:0000256" key="5">
    <source>
        <dbReference type="ARBA" id="ARBA00023136"/>
    </source>
</evidence>
<feature type="transmembrane region" description="Helical" evidence="6">
    <location>
        <begin position="91"/>
        <end position="113"/>
    </location>
</feature>
<dbReference type="Proteomes" id="UP000076878">
    <property type="component" value="Unassembled WGS sequence"/>
</dbReference>
<gene>
    <name evidence="8" type="ORF">SAMN05216375_10643</name>
    <name evidence="7" type="ORF">TR210_1193</name>
</gene>
<feature type="transmembrane region" description="Helical" evidence="6">
    <location>
        <begin position="181"/>
        <end position="200"/>
    </location>
</feature>
<keyword evidence="10" id="KW-1185">Reference proteome</keyword>
<name>A0A143YNN6_9LACT</name>
<dbReference type="InterPro" id="IPR050833">
    <property type="entry name" value="Poly_Biosynth_Transport"/>
</dbReference>
<evidence type="ECO:0000313" key="7">
    <source>
        <dbReference type="EMBL" id="CZQ94112.1"/>
    </source>
</evidence>
<evidence type="ECO:0000256" key="3">
    <source>
        <dbReference type="ARBA" id="ARBA00022692"/>
    </source>
</evidence>
<feature type="transmembrane region" description="Helical" evidence="6">
    <location>
        <begin position="241"/>
        <end position="260"/>
    </location>
</feature>
<feature type="transmembrane region" description="Helical" evidence="6">
    <location>
        <begin position="125"/>
        <end position="142"/>
    </location>
</feature>
<dbReference type="GO" id="GO:0005886">
    <property type="term" value="C:plasma membrane"/>
    <property type="evidence" value="ECO:0007669"/>
    <property type="project" value="UniProtKB-SubCell"/>
</dbReference>
<dbReference type="AlphaFoldDB" id="A0A143YNN6"/>
<keyword evidence="2" id="KW-1003">Cell membrane</keyword>
<feature type="transmembrane region" description="Helical" evidence="6">
    <location>
        <begin position="437"/>
        <end position="458"/>
    </location>
</feature>
<reference evidence="7 9" key="1">
    <citation type="submission" date="2016-02" db="EMBL/GenBank/DDBJ databases">
        <authorList>
            <person name="Wen L."/>
            <person name="He K."/>
            <person name="Yang H."/>
        </authorList>
    </citation>
    <scope>NUCLEOTIDE SEQUENCE [LARGE SCALE GENOMIC DNA]</scope>
    <source>
        <strain evidence="7">Trichococcus_R210</strain>
    </source>
</reference>
<evidence type="ECO:0000313" key="10">
    <source>
        <dbReference type="Proteomes" id="UP000199280"/>
    </source>
</evidence>
<dbReference type="EMBL" id="FNYT01000006">
    <property type="protein sequence ID" value="SEJ00541.1"/>
    <property type="molecule type" value="Genomic_DNA"/>
</dbReference>
<feature type="transmembrane region" description="Helical" evidence="6">
    <location>
        <begin position="398"/>
        <end position="416"/>
    </location>
</feature>
<dbReference type="OrthoDB" id="8609648at2"/>
<proteinExistence type="predicted"/>
<feature type="transmembrane region" description="Helical" evidence="6">
    <location>
        <begin position="309"/>
        <end position="332"/>
    </location>
</feature>
<evidence type="ECO:0000256" key="1">
    <source>
        <dbReference type="ARBA" id="ARBA00004651"/>
    </source>
</evidence>
<evidence type="ECO:0000256" key="4">
    <source>
        <dbReference type="ARBA" id="ARBA00022989"/>
    </source>
</evidence>
<dbReference type="EMBL" id="FJNB01000007">
    <property type="protein sequence ID" value="CZQ94112.1"/>
    <property type="molecule type" value="Genomic_DNA"/>
</dbReference>
<feature type="transmembrane region" description="Helical" evidence="6">
    <location>
        <begin position="46"/>
        <end position="70"/>
    </location>
</feature>
<comment type="subcellular location">
    <subcellularLocation>
        <location evidence="1">Cell membrane</location>
        <topology evidence="1">Multi-pass membrane protein</topology>
    </subcellularLocation>
</comment>
<dbReference type="RefSeq" id="WP_068622570.1">
    <property type="nucleotide sequence ID" value="NZ_FJNB01000007.1"/>
</dbReference>
<feature type="transmembrane region" description="Helical" evidence="6">
    <location>
        <begin position="154"/>
        <end position="175"/>
    </location>
</feature>